<dbReference type="Gene3D" id="2.60.120.580">
    <property type="entry name" value="Acetamidase/Formamidase-like domains"/>
    <property type="match status" value="2"/>
</dbReference>
<protein>
    <submittedName>
        <fullName evidence="3">Acetamidase</fullName>
    </submittedName>
</protein>
<dbReference type="InterPro" id="IPR004304">
    <property type="entry name" value="FmdA_AmdA"/>
</dbReference>
<accession>A0A423PQZ0</accession>
<evidence type="ECO:0000256" key="2">
    <source>
        <dbReference type="SAM" id="SignalP"/>
    </source>
</evidence>
<feature type="compositionally biased region" description="Basic and acidic residues" evidence="1">
    <location>
        <begin position="180"/>
        <end position="196"/>
    </location>
</feature>
<dbReference type="RefSeq" id="WP_123630737.1">
    <property type="nucleotide sequence ID" value="NZ_AYKH01000011.1"/>
</dbReference>
<keyword evidence="2" id="KW-0732">Signal</keyword>
<evidence type="ECO:0000313" key="4">
    <source>
        <dbReference type="Proteomes" id="UP000283993"/>
    </source>
</evidence>
<comment type="caution">
    <text evidence="3">The sequence shown here is derived from an EMBL/GenBank/DDBJ whole genome shotgun (WGS) entry which is preliminary data.</text>
</comment>
<evidence type="ECO:0000313" key="3">
    <source>
        <dbReference type="EMBL" id="ROO27982.1"/>
    </source>
</evidence>
<evidence type="ECO:0000256" key="1">
    <source>
        <dbReference type="SAM" id="MobiDB-lite"/>
    </source>
</evidence>
<gene>
    <name evidence="3" type="ORF">SAOR_06635</name>
</gene>
<name>A0A423PQZ0_9GAMM</name>
<feature type="signal peptide" evidence="2">
    <location>
        <begin position="1"/>
        <end position="20"/>
    </location>
</feature>
<organism evidence="3 4">
    <name type="scientific">Salinisphaera orenii MK-B5</name>
    <dbReference type="NCBI Taxonomy" id="856730"/>
    <lineage>
        <taxon>Bacteria</taxon>
        <taxon>Pseudomonadati</taxon>
        <taxon>Pseudomonadota</taxon>
        <taxon>Gammaproteobacteria</taxon>
        <taxon>Salinisphaerales</taxon>
        <taxon>Salinisphaeraceae</taxon>
        <taxon>Salinisphaera</taxon>
    </lineage>
</organism>
<reference evidence="3 4" key="1">
    <citation type="submission" date="2013-10" db="EMBL/GenBank/DDBJ databases">
        <title>Salinisphaera orenii MK-B5 Genome Sequencing.</title>
        <authorList>
            <person name="Lai Q."/>
            <person name="Li C."/>
            <person name="Shao Z."/>
        </authorList>
    </citation>
    <scope>NUCLEOTIDE SEQUENCE [LARGE SCALE GENOMIC DNA]</scope>
    <source>
        <strain evidence="3 4">MK-B5</strain>
    </source>
</reference>
<dbReference type="Pfam" id="PF03069">
    <property type="entry name" value="FmdA_AmdA"/>
    <property type="match status" value="2"/>
</dbReference>
<feature type="region of interest" description="Disordered" evidence="1">
    <location>
        <begin position="168"/>
        <end position="199"/>
    </location>
</feature>
<dbReference type="SUPFAM" id="SSF141130">
    <property type="entry name" value="Acetamidase/Formamidase-like"/>
    <property type="match status" value="1"/>
</dbReference>
<dbReference type="PANTHER" id="PTHR31891">
    <property type="entry name" value="FORMAMIDASE C869.04-RELATED"/>
    <property type="match status" value="1"/>
</dbReference>
<keyword evidence="4" id="KW-1185">Reference proteome</keyword>
<feature type="chain" id="PRO_5019045802" evidence="2">
    <location>
        <begin position="21"/>
        <end position="415"/>
    </location>
</feature>
<proteinExistence type="predicted"/>
<dbReference type="GO" id="GO:0016811">
    <property type="term" value="F:hydrolase activity, acting on carbon-nitrogen (but not peptide) bonds, in linear amides"/>
    <property type="evidence" value="ECO:0007669"/>
    <property type="project" value="InterPro"/>
</dbReference>
<dbReference type="Proteomes" id="UP000283993">
    <property type="component" value="Unassembled WGS sequence"/>
</dbReference>
<dbReference type="Gene3D" id="3.10.28.20">
    <property type="entry name" value="Acetamidase/Formamidase-like domains"/>
    <property type="match status" value="1"/>
</dbReference>
<dbReference type="AlphaFoldDB" id="A0A423PQZ0"/>
<dbReference type="PANTHER" id="PTHR31891:SF1">
    <property type="entry name" value="FORMAMIDASE C869.04-RELATED"/>
    <property type="match status" value="1"/>
</dbReference>
<dbReference type="EMBL" id="AYKH01000011">
    <property type="protein sequence ID" value="ROO27982.1"/>
    <property type="molecule type" value="Genomic_DNA"/>
</dbReference>
<sequence>MTRRLAALLALNCALGTAVAADTADDFDILQPLQDQPGKLDSGEHAGDYYVPSTVDTVRWGYLPNKSAEPVLTVPSGSTVTFDTISHEGILEDQGRDPVAYFADKGIAEEAVLDDAIAITASDLEHDFANDGPHIVTGPVAVEGAEPGDVLKVEVVKLEPRVPYGVISNRHGKGALPGEFPKKEQKDDPSSEHPERYGNVSIFSPIERDGDDWYGLLDAGDGRTIRYPLHPFMGIMGVAPDTTDPVNSVPPQRIGGNADINDLGEGSTVYYPVEAAGALFYTGDSHFTQGDGEVALTALEGSMRATLRLTLLESGKDDLPGESVDKLLGETGDYWITVGLDPDLDMAMKDAVRESIRFLHQHYDIDEALALAYLSAATDFEVSQVVDKTKGIHALIRKSDFEDFDTGDDSGSDAD</sequence>